<reference evidence="2 3" key="1">
    <citation type="submission" date="2020-11" db="EMBL/GenBank/DDBJ databases">
        <title>Description of Pontivivens ytuae sp. nov. isolated from deep sea sediment of Mariana Trench.</title>
        <authorList>
            <person name="Wang Z."/>
            <person name="Sun Q.-L."/>
            <person name="Xu X.-D."/>
            <person name="Tang Y.-Z."/>
            <person name="Zhang J."/>
        </authorList>
    </citation>
    <scope>NUCLEOTIDE SEQUENCE [LARGE SCALE GENOMIC DNA]</scope>
    <source>
        <strain evidence="2 3">MT2928</strain>
    </source>
</reference>
<sequence>MRFRDGPQIRLGGDIIIGETEVRAALDGIKDPCFCVAGVPAGLSEMGLVPLARVEGNALEIDVIATEPTCPVAMMLVKQARTVVGALPGATSITINFDPSRLDRVGR</sequence>
<accession>A0A7S9LT42</accession>
<evidence type="ECO:0000259" key="1">
    <source>
        <dbReference type="Pfam" id="PF01883"/>
    </source>
</evidence>
<evidence type="ECO:0000313" key="2">
    <source>
        <dbReference type="EMBL" id="QPH54520.1"/>
    </source>
</evidence>
<dbReference type="KEGG" id="poz:I0K15_01695"/>
<dbReference type="AlphaFoldDB" id="A0A7S9LT42"/>
<dbReference type="Proteomes" id="UP000594800">
    <property type="component" value="Chromosome"/>
</dbReference>
<organism evidence="2 3">
    <name type="scientific">Pontivivens ytuae</name>
    <dbReference type="NCBI Taxonomy" id="2789856"/>
    <lineage>
        <taxon>Bacteria</taxon>
        <taxon>Pseudomonadati</taxon>
        <taxon>Pseudomonadota</taxon>
        <taxon>Alphaproteobacteria</taxon>
        <taxon>Rhodobacterales</taxon>
        <taxon>Paracoccaceae</taxon>
        <taxon>Pontivivens</taxon>
    </lineage>
</organism>
<dbReference type="InterPro" id="IPR034904">
    <property type="entry name" value="FSCA_dom_sf"/>
</dbReference>
<gene>
    <name evidence="2" type="ORF">I0K15_01695</name>
</gene>
<feature type="domain" description="MIP18 family-like" evidence="1">
    <location>
        <begin position="19"/>
        <end position="94"/>
    </location>
</feature>
<name>A0A7S9LT42_9RHOB</name>
<dbReference type="Gene3D" id="3.30.300.130">
    <property type="entry name" value="Fe-S cluster assembly (FSCA)"/>
    <property type="match status" value="1"/>
</dbReference>
<dbReference type="InterPro" id="IPR002744">
    <property type="entry name" value="MIP18-like"/>
</dbReference>
<keyword evidence="3" id="KW-1185">Reference proteome</keyword>
<dbReference type="EMBL" id="CP064942">
    <property type="protein sequence ID" value="QPH54520.1"/>
    <property type="molecule type" value="Genomic_DNA"/>
</dbReference>
<dbReference type="Pfam" id="PF01883">
    <property type="entry name" value="FeS_assembly_P"/>
    <property type="match status" value="1"/>
</dbReference>
<dbReference type="SUPFAM" id="SSF117916">
    <property type="entry name" value="Fe-S cluster assembly (FSCA) domain-like"/>
    <property type="match status" value="1"/>
</dbReference>
<evidence type="ECO:0000313" key="3">
    <source>
        <dbReference type="Proteomes" id="UP000594800"/>
    </source>
</evidence>
<protein>
    <submittedName>
        <fullName evidence="2">DUF59 domain-containing protein</fullName>
    </submittedName>
</protein>
<proteinExistence type="predicted"/>